<protein>
    <submittedName>
        <fullName evidence="1">Uncharacterized protein</fullName>
    </submittedName>
</protein>
<sequence length="314" mass="35154">MKDPFKKVHVCSFGHFGGDGDKIPQWVKAHGGQYSKNVSQGVTHLITTMEAFKKNVETVRKAKRFKIKIVSYDWLEDSLLSKSRAPKREGPYLLETILKNEKKASAEAKAKKAPKRQIKVKAKRTVKSKDPFATGFGTIKKGAAATDYHLYTDNKGVIYNAALTRPTIQATREKYQLKIFELTSNPNTYATHVKYTRTGKSTTELKAPIGSTLHDAMSAFEQFFEEQIGKKWADRLDGVAPERKRDDDGNVLPISGGWFHYEQNNSILSNFLREPPRAVEPTVSTSDNGADDREDAESQAEVLDQLIEGDDGNV</sequence>
<accession>A0ACC3B809</accession>
<gene>
    <name evidence="1" type="ORF">N8T08_002903</name>
</gene>
<dbReference type="Proteomes" id="UP001177260">
    <property type="component" value="Unassembled WGS sequence"/>
</dbReference>
<name>A0ACC3B809_9EURO</name>
<evidence type="ECO:0000313" key="2">
    <source>
        <dbReference type="Proteomes" id="UP001177260"/>
    </source>
</evidence>
<comment type="caution">
    <text evidence="1">The sequence shown here is derived from an EMBL/GenBank/DDBJ whole genome shotgun (WGS) entry which is preliminary data.</text>
</comment>
<keyword evidence="2" id="KW-1185">Reference proteome</keyword>
<dbReference type="EMBL" id="JAOPJF010000017">
    <property type="protein sequence ID" value="KAK1146474.1"/>
    <property type="molecule type" value="Genomic_DNA"/>
</dbReference>
<reference evidence="1 2" key="1">
    <citation type="journal article" date="2023" name="ACS Omega">
        <title>Identification of the Neoaspergillic Acid Biosynthesis Gene Cluster by Establishing an In Vitro CRISPR-Ribonucleoprotein Genetic System in Aspergillus melleus.</title>
        <authorList>
            <person name="Yuan B."/>
            <person name="Grau M.F."/>
            <person name="Murata R.M."/>
            <person name="Torok T."/>
            <person name="Venkateswaran K."/>
            <person name="Stajich J.E."/>
            <person name="Wang C.C.C."/>
        </authorList>
    </citation>
    <scope>NUCLEOTIDE SEQUENCE [LARGE SCALE GENOMIC DNA]</scope>
    <source>
        <strain evidence="1 2">IMV 1140</strain>
    </source>
</reference>
<proteinExistence type="predicted"/>
<organism evidence="1 2">
    <name type="scientific">Aspergillus melleus</name>
    <dbReference type="NCBI Taxonomy" id="138277"/>
    <lineage>
        <taxon>Eukaryota</taxon>
        <taxon>Fungi</taxon>
        <taxon>Dikarya</taxon>
        <taxon>Ascomycota</taxon>
        <taxon>Pezizomycotina</taxon>
        <taxon>Eurotiomycetes</taxon>
        <taxon>Eurotiomycetidae</taxon>
        <taxon>Eurotiales</taxon>
        <taxon>Aspergillaceae</taxon>
        <taxon>Aspergillus</taxon>
        <taxon>Aspergillus subgen. Circumdati</taxon>
    </lineage>
</organism>
<evidence type="ECO:0000313" key="1">
    <source>
        <dbReference type="EMBL" id="KAK1146474.1"/>
    </source>
</evidence>